<keyword evidence="2" id="KW-1185">Reference proteome</keyword>
<dbReference type="Proteomes" id="UP001152523">
    <property type="component" value="Unassembled WGS sequence"/>
</dbReference>
<proteinExistence type="predicted"/>
<accession>A0AAV0GIZ4</accession>
<comment type="caution">
    <text evidence="1">The sequence shown here is derived from an EMBL/GenBank/DDBJ whole genome shotgun (WGS) entry which is preliminary data.</text>
</comment>
<evidence type="ECO:0000313" key="1">
    <source>
        <dbReference type="EMBL" id="CAH9147916.1"/>
    </source>
</evidence>
<name>A0AAV0GIZ4_9ASTE</name>
<protein>
    <submittedName>
        <fullName evidence="1">Uncharacterized protein</fullName>
    </submittedName>
</protein>
<dbReference type="EMBL" id="CAMAPF010001140">
    <property type="protein sequence ID" value="CAH9147916.1"/>
    <property type="molecule type" value="Genomic_DNA"/>
</dbReference>
<dbReference type="AlphaFoldDB" id="A0AAV0GIZ4"/>
<sequence length="287" mass="34284">MLKEFEEEMKSRRIQLKESLVRLQAMRTHCVELSTVLEWTRKTFDLLHKVLERNSEALLTPEESNLAADLKERDLEIVRLLLTNCVLDSFADESDDLKYEISVVDQIDRGLFFYKQTKAWGDAYPHLKKMQDIERDMVKKSVEEDHKQLDHLFFQKCIKEQIECIKLLPIKEVQREVEEVVAKFFPVIECKDKEREDMDSILRNLMIDIQDTCLHMIRIRKKFWQKCRKSPTLTLKRKRKLKMHSLTGLKRTLESLEWLACSFNDKWKHYAPLFTPFYEIGVKKATN</sequence>
<organism evidence="1 2">
    <name type="scientific">Cuscuta epithymum</name>
    <dbReference type="NCBI Taxonomy" id="186058"/>
    <lineage>
        <taxon>Eukaryota</taxon>
        <taxon>Viridiplantae</taxon>
        <taxon>Streptophyta</taxon>
        <taxon>Embryophyta</taxon>
        <taxon>Tracheophyta</taxon>
        <taxon>Spermatophyta</taxon>
        <taxon>Magnoliopsida</taxon>
        <taxon>eudicotyledons</taxon>
        <taxon>Gunneridae</taxon>
        <taxon>Pentapetalae</taxon>
        <taxon>asterids</taxon>
        <taxon>lamiids</taxon>
        <taxon>Solanales</taxon>
        <taxon>Convolvulaceae</taxon>
        <taxon>Cuscuteae</taxon>
        <taxon>Cuscuta</taxon>
        <taxon>Cuscuta subgen. Cuscuta</taxon>
    </lineage>
</organism>
<reference evidence="1" key="1">
    <citation type="submission" date="2022-07" db="EMBL/GenBank/DDBJ databases">
        <authorList>
            <person name="Macas J."/>
            <person name="Novak P."/>
            <person name="Neumann P."/>
        </authorList>
    </citation>
    <scope>NUCLEOTIDE SEQUENCE</scope>
</reference>
<evidence type="ECO:0000313" key="2">
    <source>
        <dbReference type="Proteomes" id="UP001152523"/>
    </source>
</evidence>
<gene>
    <name evidence="1" type="ORF">CEPIT_LOCUS44096</name>
</gene>